<dbReference type="Proteomes" id="UP001390339">
    <property type="component" value="Unassembled WGS sequence"/>
</dbReference>
<dbReference type="EMBL" id="JAPCWZ010000004">
    <property type="protein sequence ID" value="KAK8868461.1"/>
    <property type="molecule type" value="Genomic_DNA"/>
</dbReference>
<accession>A0ABR2IUJ8</accession>
<gene>
    <name evidence="2" type="ORF">PGQ11_007039</name>
</gene>
<evidence type="ECO:0000313" key="3">
    <source>
        <dbReference type="Proteomes" id="UP001390339"/>
    </source>
</evidence>
<protein>
    <submittedName>
        <fullName evidence="2">Uncharacterized protein</fullName>
    </submittedName>
</protein>
<name>A0ABR2IUJ8_9PEZI</name>
<feature type="region of interest" description="Disordered" evidence="1">
    <location>
        <begin position="65"/>
        <end position="88"/>
    </location>
</feature>
<feature type="compositionally biased region" description="Basic and acidic residues" evidence="1">
    <location>
        <begin position="76"/>
        <end position="88"/>
    </location>
</feature>
<organism evidence="2 3">
    <name type="scientific">Apiospora arundinis</name>
    <dbReference type="NCBI Taxonomy" id="335852"/>
    <lineage>
        <taxon>Eukaryota</taxon>
        <taxon>Fungi</taxon>
        <taxon>Dikarya</taxon>
        <taxon>Ascomycota</taxon>
        <taxon>Pezizomycotina</taxon>
        <taxon>Sordariomycetes</taxon>
        <taxon>Xylariomycetidae</taxon>
        <taxon>Amphisphaeriales</taxon>
        <taxon>Apiosporaceae</taxon>
        <taxon>Apiospora</taxon>
    </lineage>
</organism>
<sequence>MTSPGDIQKRLEATEAKLKDLRGQIAAWNSGPPQNLFDLHRQYRQLEKELNLLRDLGKLDEAQHPDALNEDLGPENNKRATPDDATRERTKRLRAFGGHSAMSLADKLYASLPSDEDRKEVNSLRGQGLDPNARLAREADLAERLTPLFENGTLAMGHNVDWDDYGELTFMDPGDHNRKKSSGMTYTPVSYENDRALGDAVKALTIRGAKSVSHLLRQMKKLQRAQDLRPKSKHLFNALVESVRALQLDSAVIGQQVLAMLGGNISDQGNTQLAHALQNTYTEDDLQDMYRIPEGGPRGVLSCLITEEGPTLKMTQL</sequence>
<evidence type="ECO:0000256" key="1">
    <source>
        <dbReference type="SAM" id="MobiDB-lite"/>
    </source>
</evidence>
<comment type="caution">
    <text evidence="2">The sequence shown here is derived from an EMBL/GenBank/DDBJ whole genome shotgun (WGS) entry which is preliminary data.</text>
</comment>
<proteinExistence type="predicted"/>
<reference evidence="2 3" key="1">
    <citation type="journal article" date="2024" name="IMA Fungus">
        <title>Apiospora arundinis, a panoply of carbohydrate-active enzymes and secondary metabolites.</title>
        <authorList>
            <person name="Sorensen T."/>
            <person name="Petersen C."/>
            <person name="Muurmann A.T."/>
            <person name="Christiansen J.V."/>
            <person name="Brundto M.L."/>
            <person name="Overgaard C.K."/>
            <person name="Boysen A.T."/>
            <person name="Wollenberg R.D."/>
            <person name="Larsen T.O."/>
            <person name="Sorensen J.L."/>
            <person name="Nielsen K.L."/>
            <person name="Sondergaard T.E."/>
        </authorList>
    </citation>
    <scope>NUCLEOTIDE SEQUENCE [LARGE SCALE GENOMIC DNA]</scope>
    <source>
        <strain evidence="2 3">AAU 773</strain>
    </source>
</reference>
<keyword evidence="3" id="KW-1185">Reference proteome</keyword>
<evidence type="ECO:0000313" key="2">
    <source>
        <dbReference type="EMBL" id="KAK8868461.1"/>
    </source>
</evidence>